<dbReference type="AlphaFoldDB" id="A0AAV4B543"/>
<evidence type="ECO:0000313" key="2">
    <source>
        <dbReference type="Proteomes" id="UP000735302"/>
    </source>
</evidence>
<evidence type="ECO:0000313" key="1">
    <source>
        <dbReference type="EMBL" id="GFO15715.1"/>
    </source>
</evidence>
<feature type="non-terminal residue" evidence="1">
    <location>
        <position position="1"/>
    </location>
</feature>
<keyword evidence="2" id="KW-1185">Reference proteome</keyword>
<reference evidence="1 2" key="1">
    <citation type="journal article" date="2021" name="Elife">
        <title>Chloroplast acquisition without the gene transfer in kleptoplastic sea slugs, Plakobranchus ocellatus.</title>
        <authorList>
            <person name="Maeda T."/>
            <person name="Takahashi S."/>
            <person name="Yoshida T."/>
            <person name="Shimamura S."/>
            <person name="Takaki Y."/>
            <person name="Nagai Y."/>
            <person name="Toyoda A."/>
            <person name="Suzuki Y."/>
            <person name="Arimoto A."/>
            <person name="Ishii H."/>
            <person name="Satoh N."/>
            <person name="Nishiyama T."/>
            <person name="Hasebe M."/>
            <person name="Maruyama T."/>
            <person name="Minagawa J."/>
            <person name="Obokata J."/>
            <person name="Shigenobu S."/>
        </authorList>
    </citation>
    <scope>NUCLEOTIDE SEQUENCE [LARGE SCALE GENOMIC DNA]</scope>
</reference>
<dbReference type="Proteomes" id="UP000735302">
    <property type="component" value="Unassembled WGS sequence"/>
</dbReference>
<dbReference type="EMBL" id="BLXT01004614">
    <property type="protein sequence ID" value="GFO15715.1"/>
    <property type="molecule type" value="Genomic_DNA"/>
</dbReference>
<name>A0AAV4B543_9GAST</name>
<organism evidence="1 2">
    <name type="scientific">Plakobranchus ocellatus</name>
    <dbReference type="NCBI Taxonomy" id="259542"/>
    <lineage>
        <taxon>Eukaryota</taxon>
        <taxon>Metazoa</taxon>
        <taxon>Spiralia</taxon>
        <taxon>Lophotrochozoa</taxon>
        <taxon>Mollusca</taxon>
        <taxon>Gastropoda</taxon>
        <taxon>Heterobranchia</taxon>
        <taxon>Euthyneura</taxon>
        <taxon>Panpulmonata</taxon>
        <taxon>Sacoglossa</taxon>
        <taxon>Placobranchoidea</taxon>
        <taxon>Plakobranchidae</taxon>
        <taxon>Plakobranchus</taxon>
    </lineage>
</organism>
<proteinExistence type="predicted"/>
<sequence>SLLSRVRATPPPAPWPWPLVFVYSQFTTNQTLVLCKDGCGGTMGIRSAPRSAGNFVSSQPLIEAWPRDDNRAKRRGKFNSKLSEMGMGHGGHGMGESAFLYRR</sequence>
<protein>
    <submittedName>
        <fullName evidence="1">Uncharacterized protein</fullName>
    </submittedName>
</protein>
<comment type="caution">
    <text evidence="1">The sequence shown here is derived from an EMBL/GenBank/DDBJ whole genome shotgun (WGS) entry which is preliminary data.</text>
</comment>
<gene>
    <name evidence="1" type="ORF">PoB_004222000</name>
</gene>
<accession>A0AAV4B543</accession>